<dbReference type="EMBL" id="BTGC01000003">
    <property type="protein sequence ID" value="GMM50005.1"/>
    <property type="molecule type" value="Genomic_DNA"/>
</dbReference>
<evidence type="ECO:0000256" key="2">
    <source>
        <dbReference type="SAM" id="MobiDB-lite"/>
    </source>
</evidence>
<dbReference type="PANTHER" id="PTHR22603">
    <property type="entry name" value="CHOLINE/ETHANOALAMINE KINASE"/>
    <property type="match status" value="1"/>
</dbReference>
<dbReference type="AlphaFoldDB" id="A0AAV5REP5"/>
<dbReference type="Gene3D" id="3.90.1200.10">
    <property type="match status" value="1"/>
</dbReference>
<organism evidence="4 5">
    <name type="scientific">Starmerella bacillaris</name>
    <name type="common">Yeast</name>
    <name type="synonym">Candida zemplinina</name>
    <dbReference type="NCBI Taxonomy" id="1247836"/>
    <lineage>
        <taxon>Eukaryota</taxon>
        <taxon>Fungi</taxon>
        <taxon>Dikarya</taxon>
        <taxon>Ascomycota</taxon>
        <taxon>Saccharomycotina</taxon>
        <taxon>Dipodascomycetes</taxon>
        <taxon>Dipodascales</taxon>
        <taxon>Trichomonascaceae</taxon>
        <taxon>Starmerella</taxon>
    </lineage>
</organism>
<evidence type="ECO:0000313" key="5">
    <source>
        <dbReference type="Proteomes" id="UP001362899"/>
    </source>
</evidence>
<keyword evidence="4" id="KW-0418">Kinase</keyword>
<dbReference type="GO" id="GO:0006646">
    <property type="term" value="P:phosphatidylethanolamine biosynthetic process"/>
    <property type="evidence" value="ECO:0007669"/>
    <property type="project" value="TreeGrafter"/>
</dbReference>
<protein>
    <submittedName>
        <fullName evidence="4">Bifunctional choline kinase/ethanolamine kinase</fullName>
    </submittedName>
</protein>
<evidence type="ECO:0000256" key="1">
    <source>
        <dbReference type="ARBA" id="ARBA00038211"/>
    </source>
</evidence>
<dbReference type="Pfam" id="PF04428">
    <property type="entry name" value="Choline_kin_N"/>
    <property type="match status" value="1"/>
</dbReference>
<reference evidence="4 5" key="1">
    <citation type="journal article" date="2023" name="Elife">
        <title>Identification of key yeast species and microbe-microbe interactions impacting larval growth of Drosophila in the wild.</title>
        <authorList>
            <person name="Mure A."/>
            <person name="Sugiura Y."/>
            <person name="Maeda R."/>
            <person name="Honda K."/>
            <person name="Sakurai N."/>
            <person name="Takahashi Y."/>
            <person name="Watada M."/>
            <person name="Katoh T."/>
            <person name="Gotoh A."/>
            <person name="Gotoh Y."/>
            <person name="Taniguchi I."/>
            <person name="Nakamura K."/>
            <person name="Hayashi T."/>
            <person name="Katayama T."/>
            <person name="Uemura T."/>
            <person name="Hattori Y."/>
        </authorList>
    </citation>
    <scope>NUCLEOTIDE SEQUENCE [LARGE SCALE GENOMIC DNA]</scope>
    <source>
        <strain evidence="4 5">SB-73</strain>
    </source>
</reference>
<evidence type="ECO:0000259" key="3">
    <source>
        <dbReference type="Pfam" id="PF04428"/>
    </source>
</evidence>
<dbReference type="GO" id="GO:0004103">
    <property type="term" value="F:choline kinase activity"/>
    <property type="evidence" value="ECO:0007669"/>
    <property type="project" value="TreeGrafter"/>
</dbReference>
<comment type="similarity">
    <text evidence="1">Belongs to the choline/ethanolamine kinase family.</text>
</comment>
<feature type="domain" description="Choline kinase N-terminal" evidence="3">
    <location>
        <begin position="33"/>
        <end position="74"/>
    </location>
</feature>
<dbReference type="CDD" id="cd05157">
    <property type="entry name" value="ETNK_euk"/>
    <property type="match status" value="1"/>
</dbReference>
<dbReference type="GO" id="GO:0005737">
    <property type="term" value="C:cytoplasm"/>
    <property type="evidence" value="ECO:0007669"/>
    <property type="project" value="TreeGrafter"/>
</dbReference>
<dbReference type="Gene3D" id="3.30.200.20">
    <property type="entry name" value="Phosphorylase Kinase, domain 1"/>
    <property type="match status" value="1"/>
</dbReference>
<dbReference type="SUPFAM" id="SSF56112">
    <property type="entry name" value="Protein kinase-like (PK-like)"/>
    <property type="match status" value="1"/>
</dbReference>
<accession>A0AAV5REP5</accession>
<dbReference type="GO" id="GO:0004305">
    <property type="term" value="F:ethanolamine kinase activity"/>
    <property type="evidence" value="ECO:0007669"/>
    <property type="project" value="TreeGrafter"/>
</dbReference>
<dbReference type="Pfam" id="PF01633">
    <property type="entry name" value="Choline_kinase"/>
    <property type="match status" value="1"/>
</dbReference>
<dbReference type="PANTHER" id="PTHR22603:SF93">
    <property type="entry name" value="RE24176P"/>
    <property type="match status" value="1"/>
</dbReference>
<proteinExistence type="inferred from homology"/>
<dbReference type="InterPro" id="IPR011009">
    <property type="entry name" value="Kinase-like_dom_sf"/>
</dbReference>
<name>A0AAV5REP5_STABA</name>
<comment type="caution">
    <text evidence="4">The sequence shown here is derived from an EMBL/GenBank/DDBJ whole genome shotgun (WGS) entry which is preliminary data.</text>
</comment>
<gene>
    <name evidence="4" type="ORF">DASB73_009630</name>
</gene>
<keyword evidence="5" id="KW-1185">Reference proteome</keyword>
<evidence type="ECO:0000313" key="4">
    <source>
        <dbReference type="EMBL" id="GMM50005.1"/>
    </source>
</evidence>
<feature type="region of interest" description="Disordered" evidence="2">
    <location>
        <begin position="1"/>
        <end position="30"/>
    </location>
</feature>
<dbReference type="InterPro" id="IPR007521">
    <property type="entry name" value="Choline_kin_N"/>
</dbReference>
<dbReference type="Proteomes" id="UP001362899">
    <property type="component" value="Unassembled WGS sequence"/>
</dbReference>
<sequence>MTSKNWPRLPRKKSSDSVKPASHCRCDDGDDRTLPESSTYLDDHLPEEYFRQDLINLIHEMRMPGWSIVTLDMASDLDLVRISGATSNSVYWVKPPDYVKNMLKKDKSHTHRKPTNLLLRIYGLQIEHLIDRQQELATIAELSQLHIGPRLLGTFANGRFEQFLNAKPLTKEQMRAPEVSVQIARRMRELHDRVPLSPEMRAEGACCFRNIKNWSVLAQDHLKHFEKKFPGITSQLMNYKYEDLDEREAESGLLPTPNSDIDYKNPELLSSKLNMDKLQQPDPSVKKHTFPEFLDLINKYSELMKQKYKDEELVFCHNDTQYGNILRLEPPKGSPLLQPQNEYRQLVVIDFEYSGPNPRAFDIANHFCEWMNDYHHAEVPHHIWRNRYPPLADMELFVQAYVEHGERYFDDNKIAEQVDNLMKQIKDWTPIVNACWGLWGVVQMPTDEEYHIREEHIEKDPNYILTNAIASPSLEPEETSEFDYFGYASQKMSLFYHNLSEFS</sequence>
<keyword evidence="4" id="KW-0808">Transferase</keyword>